<feature type="chain" id="PRO_5047301810" evidence="1">
    <location>
        <begin position="20"/>
        <end position="110"/>
    </location>
</feature>
<name>A0ABV4P5L4_9GAMM</name>
<sequence length="110" mass="11834">MFRFKAFIISILFSLSATAEQATYTSTISKVYPLADGGFIVAFKEDSPNCPRNLTPKYHSVEVGKNGVTQEGLNLIFSAALAAGASGKPVTIVFDGSSENCYINRLSVNF</sequence>
<feature type="signal peptide" evidence="1">
    <location>
        <begin position="1"/>
        <end position="19"/>
    </location>
</feature>
<evidence type="ECO:0000256" key="1">
    <source>
        <dbReference type="SAM" id="SignalP"/>
    </source>
</evidence>
<organism evidence="2 3">
    <name type="scientific">Microbulbifer epialgicus</name>
    <dbReference type="NCBI Taxonomy" id="393907"/>
    <lineage>
        <taxon>Bacteria</taxon>
        <taxon>Pseudomonadati</taxon>
        <taxon>Pseudomonadota</taxon>
        <taxon>Gammaproteobacteria</taxon>
        <taxon>Cellvibrionales</taxon>
        <taxon>Microbulbiferaceae</taxon>
        <taxon>Microbulbifer</taxon>
    </lineage>
</organism>
<gene>
    <name evidence="2" type="ORF">ACCI49_22330</name>
</gene>
<dbReference type="RefSeq" id="WP_371841443.1">
    <property type="nucleotide sequence ID" value="NZ_JBGMEK010000115.1"/>
</dbReference>
<protein>
    <submittedName>
        <fullName evidence="2">Response regulator receiver protein</fullName>
    </submittedName>
</protein>
<proteinExistence type="predicted"/>
<reference evidence="2 3" key="1">
    <citation type="submission" date="2024-08" db="EMBL/GenBank/DDBJ databases">
        <authorList>
            <person name="Ishaq N."/>
        </authorList>
    </citation>
    <scope>NUCLEOTIDE SEQUENCE [LARGE SCALE GENOMIC DNA]</scope>
    <source>
        <strain evidence="2 3">DSM 18651</strain>
    </source>
</reference>
<accession>A0ABV4P5L4</accession>
<evidence type="ECO:0000313" key="3">
    <source>
        <dbReference type="Proteomes" id="UP001569428"/>
    </source>
</evidence>
<evidence type="ECO:0000313" key="2">
    <source>
        <dbReference type="EMBL" id="MFA0813629.1"/>
    </source>
</evidence>
<dbReference type="Proteomes" id="UP001569428">
    <property type="component" value="Unassembled WGS sequence"/>
</dbReference>
<keyword evidence="1" id="KW-0732">Signal</keyword>
<comment type="caution">
    <text evidence="2">The sequence shown here is derived from an EMBL/GenBank/DDBJ whole genome shotgun (WGS) entry which is preliminary data.</text>
</comment>
<dbReference type="EMBL" id="JBGMEK010000115">
    <property type="protein sequence ID" value="MFA0813629.1"/>
    <property type="molecule type" value="Genomic_DNA"/>
</dbReference>
<keyword evidence="3" id="KW-1185">Reference proteome</keyword>